<evidence type="ECO:0000313" key="3">
    <source>
        <dbReference type="Proteomes" id="UP000594042"/>
    </source>
</evidence>
<dbReference type="KEGG" id="copr:Cop2CBH44_07740"/>
<evidence type="ECO:0000313" key="2">
    <source>
        <dbReference type="EMBL" id="BCI62421.1"/>
    </source>
</evidence>
<reference evidence="3" key="1">
    <citation type="submission" date="2020-07" db="EMBL/GenBank/DDBJ databases">
        <title>Complete genome sequencing of Coprobacter sp. strain 2CBH44.</title>
        <authorList>
            <person name="Sakamoto M."/>
            <person name="Murakami T."/>
            <person name="Mori H."/>
        </authorList>
    </citation>
    <scope>NUCLEOTIDE SEQUENCE [LARGE SCALE GENOMIC DNA]</scope>
    <source>
        <strain evidence="3">2CBH44</strain>
    </source>
</reference>
<dbReference type="EMBL" id="AP023322">
    <property type="protein sequence ID" value="BCI62421.1"/>
    <property type="molecule type" value="Genomic_DNA"/>
</dbReference>
<feature type="compositionally biased region" description="Basic and acidic residues" evidence="1">
    <location>
        <begin position="18"/>
        <end position="40"/>
    </location>
</feature>
<protein>
    <submittedName>
        <fullName evidence="2">Uncharacterized protein</fullName>
    </submittedName>
</protein>
<dbReference type="RefSeq" id="WP_021930486.1">
    <property type="nucleotide sequence ID" value="NZ_AP023322.1"/>
</dbReference>
<gene>
    <name evidence="2" type="ORF">Cop2CBH44_07740</name>
</gene>
<name>A0A7G1HV77_9BACT</name>
<keyword evidence="3" id="KW-1185">Reference proteome</keyword>
<dbReference type="AlphaFoldDB" id="A0A7G1HV77"/>
<organism evidence="2 3">
    <name type="scientific">Coprobacter secundus subsp. similis</name>
    <dbReference type="NCBI Taxonomy" id="2751153"/>
    <lineage>
        <taxon>Bacteria</taxon>
        <taxon>Pseudomonadati</taxon>
        <taxon>Bacteroidota</taxon>
        <taxon>Bacteroidia</taxon>
        <taxon>Bacteroidales</taxon>
        <taxon>Barnesiellaceae</taxon>
        <taxon>Coprobacter</taxon>
    </lineage>
</organism>
<feature type="region of interest" description="Disordered" evidence="1">
    <location>
        <begin position="1"/>
        <end position="40"/>
    </location>
</feature>
<sequence length="40" mass="4680">MKSGNKKQKGQFVGKHKDKSEYQLEKAAEDMEKHHKKHEG</sequence>
<feature type="compositionally biased region" description="Basic residues" evidence="1">
    <location>
        <begin position="1"/>
        <end position="17"/>
    </location>
</feature>
<dbReference type="Proteomes" id="UP000594042">
    <property type="component" value="Chromosome"/>
</dbReference>
<evidence type="ECO:0000256" key="1">
    <source>
        <dbReference type="SAM" id="MobiDB-lite"/>
    </source>
</evidence>
<proteinExistence type="predicted"/>
<accession>A0A7G1HV77</accession>